<name>A0A0M0F535_CELCE</name>
<dbReference type="Proteomes" id="UP000037387">
    <property type="component" value="Unassembled WGS sequence"/>
</dbReference>
<protein>
    <submittedName>
        <fullName evidence="1">Uncharacterized protein</fullName>
    </submittedName>
</protein>
<dbReference type="AlphaFoldDB" id="A0A0M0F535"/>
<proteinExistence type="predicted"/>
<evidence type="ECO:0000313" key="2">
    <source>
        <dbReference type="Proteomes" id="UP000037387"/>
    </source>
</evidence>
<accession>A0A0M0F535</accession>
<keyword evidence="2" id="KW-1185">Reference proteome</keyword>
<dbReference type="RefSeq" id="WP_053371118.1">
    <property type="nucleotide sequence ID" value="NZ_KQ435292.1"/>
</dbReference>
<evidence type="ECO:0000313" key="1">
    <source>
        <dbReference type="EMBL" id="KON72603.1"/>
    </source>
</evidence>
<comment type="caution">
    <text evidence="1">The sequence shown here is derived from an EMBL/GenBank/DDBJ whole genome shotgun (WGS) entry which is preliminary data.</text>
</comment>
<reference evidence="1 2" key="1">
    <citation type="journal article" date="2015" name="Sci. Rep.">
        <title>Functional and structural properties of a novel cellulosome-like multienzyme complex: efficient glycoside hydrolysis of water-insoluble 7-xylosyl-10-deacetylpaclitaxel.</title>
        <authorList>
            <person name="Dou T.Y."/>
            <person name="Luan H.W."/>
            <person name="Ge G.B."/>
            <person name="Dong M.M."/>
            <person name="Zou H.F."/>
            <person name="He Y.Q."/>
            <person name="Cui P."/>
            <person name="Wang J.Y."/>
            <person name="Hao D.C."/>
            <person name="Yang S.L."/>
            <person name="Yang L."/>
        </authorList>
    </citation>
    <scope>NUCLEOTIDE SEQUENCE [LARGE SCALE GENOMIC DNA]</scope>
    <source>
        <strain evidence="1 2">F16</strain>
    </source>
</reference>
<dbReference type="EMBL" id="ATNL01000011">
    <property type="protein sequence ID" value="KON72603.1"/>
    <property type="molecule type" value="Genomic_DNA"/>
</dbReference>
<organism evidence="1 2">
    <name type="scientific">Cellulosimicrobium cellulans F16</name>
    <dbReference type="NCBI Taxonomy" id="1350482"/>
    <lineage>
        <taxon>Bacteria</taxon>
        <taxon>Bacillati</taxon>
        <taxon>Actinomycetota</taxon>
        <taxon>Actinomycetes</taxon>
        <taxon>Micrococcales</taxon>
        <taxon>Promicromonosporaceae</taxon>
        <taxon>Cellulosimicrobium</taxon>
    </lineage>
</organism>
<gene>
    <name evidence="1" type="ORF">M768_13935</name>
</gene>
<dbReference type="PATRIC" id="fig|1350482.3.peg.3123"/>
<sequence length="61" mass="7076">MTWGRLLDLWGLVEADLQDRGIDVDDPALMGGRSWRWLRTRIRGLLSTDSRTARALAPRRR</sequence>